<sequence length="90" mass="10037">MTVRNFADYAWEQRASALRLGPTSSTETETDLADLGLCRHLHVTGSGAFLRERRSLGRQLPLRGREHRGCSQAGDTDLQVVSARESKRLI</sequence>
<evidence type="ECO:0000313" key="2">
    <source>
        <dbReference type="Proteomes" id="UP001168821"/>
    </source>
</evidence>
<dbReference type="AlphaFoldDB" id="A0AA38I023"/>
<reference evidence="1" key="1">
    <citation type="journal article" date="2023" name="G3 (Bethesda)">
        <title>Whole genome assemblies of Zophobas morio and Tenebrio molitor.</title>
        <authorList>
            <person name="Kaur S."/>
            <person name="Stinson S.A."/>
            <person name="diCenzo G.C."/>
        </authorList>
    </citation>
    <scope>NUCLEOTIDE SEQUENCE</scope>
    <source>
        <strain evidence="1">QUZm001</strain>
    </source>
</reference>
<comment type="caution">
    <text evidence="1">The sequence shown here is derived from an EMBL/GenBank/DDBJ whole genome shotgun (WGS) entry which is preliminary data.</text>
</comment>
<evidence type="ECO:0000313" key="1">
    <source>
        <dbReference type="EMBL" id="KAJ3646322.1"/>
    </source>
</evidence>
<proteinExistence type="predicted"/>
<keyword evidence="2" id="KW-1185">Reference proteome</keyword>
<dbReference type="EMBL" id="JALNTZ010000007">
    <property type="protein sequence ID" value="KAJ3646322.1"/>
    <property type="molecule type" value="Genomic_DNA"/>
</dbReference>
<accession>A0AA38I023</accession>
<name>A0AA38I023_9CUCU</name>
<protein>
    <submittedName>
        <fullName evidence="1">Uncharacterized protein</fullName>
    </submittedName>
</protein>
<gene>
    <name evidence="1" type="ORF">Zmor_023914</name>
</gene>
<organism evidence="1 2">
    <name type="scientific">Zophobas morio</name>
    <dbReference type="NCBI Taxonomy" id="2755281"/>
    <lineage>
        <taxon>Eukaryota</taxon>
        <taxon>Metazoa</taxon>
        <taxon>Ecdysozoa</taxon>
        <taxon>Arthropoda</taxon>
        <taxon>Hexapoda</taxon>
        <taxon>Insecta</taxon>
        <taxon>Pterygota</taxon>
        <taxon>Neoptera</taxon>
        <taxon>Endopterygota</taxon>
        <taxon>Coleoptera</taxon>
        <taxon>Polyphaga</taxon>
        <taxon>Cucujiformia</taxon>
        <taxon>Tenebrionidae</taxon>
        <taxon>Zophobas</taxon>
    </lineage>
</organism>
<dbReference type="Proteomes" id="UP001168821">
    <property type="component" value="Unassembled WGS sequence"/>
</dbReference>